<organism evidence="6 7">
    <name type="scientific">candidate division WOR-1 bacterium RIFOXYB2_FULL_37_13</name>
    <dbReference type="NCBI Taxonomy" id="1802579"/>
    <lineage>
        <taxon>Bacteria</taxon>
        <taxon>Bacillati</taxon>
        <taxon>Saganbacteria</taxon>
    </lineage>
</organism>
<dbReference type="PANTHER" id="PTHR43174:SF2">
    <property type="entry name" value="UDP-N-ACETYLGLUCOSAMINE 2-EPIMERASE"/>
    <property type="match status" value="1"/>
</dbReference>
<dbReference type="NCBIfam" id="TIGR00236">
    <property type="entry name" value="wecB"/>
    <property type="match status" value="1"/>
</dbReference>
<evidence type="ECO:0000313" key="7">
    <source>
        <dbReference type="Proteomes" id="UP000178417"/>
    </source>
</evidence>
<dbReference type="Pfam" id="PF02350">
    <property type="entry name" value="Epimerase_2"/>
    <property type="match status" value="1"/>
</dbReference>
<dbReference type="EC" id="5.1.3.14" evidence="3"/>
<dbReference type="Proteomes" id="UP000178417">
    <property type="component" value="Unassembled WGS sequence"/>
</dbReference>
<keyword evidence="1 4" id="KW-0413">Isomerase</keyword>
<dbReference type="CDD" id="cd03786">
    <property type="entry name" value="GTB_UDP-GlcNAc_2-Epimerase"/>
    <property type="match status" value="1"/>
</dbReference>
<gene>
    <name evidence="6" type="ORF">A2310_07895</name>
</gene>
<dbReference type="PANTHER" id="PTHR43174">
    <property type="entry name" value="UDP-N-ACETYLGLUCOSAMINE 2-EPIMERASE"/>
    <property type="match status" value="1"/>
</dbReference>
<reference evidence="6 7" key="1">
    <citation type="journal article" date="2016" name="Nat. Commun.">
        <title>Thousands of microbial genomes shed light on interconnected biogeochemical processes in an aquifer system.</title>
        <authorList>
            <person name="Anantharaman K."/>
            <person name="Brown C.T."/>
            <person name="Hug L.A."/>
            <person name="Sharon I."/>
            <person name="Castelle C.J."/>
            <person name="Probst A.J."/>
            <person name="Thomas B.C."/>
            <person name="Singh A."/>
            <person name="Wilkins M.J."/>
            <person name="Karaoz U."/>
            <person name="Brodie E.L."/>
            <person name="Williams K.H."/>
            <person name="Hubbard S.S."/>
            <person name="Banfield J.F."/>
        </authorList>
    </citation>
    <scope>NUCLEOTIDE SEQUENCE [LARGE SCALE GENOMIC DNA]</scope>
</reference>
<evidence type="ECO:0000256" key="2">
    <source>
        <dbReference type="ARBA" id="ARBA00038209"/>
    </source>
</evidence>
<dbReference type="EMBL" id="MEUB01000027">
    <property type="protein sequence ID" value="OGC22664.1"/>
    <property type="molecule type" value="Genomic_DNA"/>
</dbReference>
<dbReference type="STRING" id="1802579.A2310_07895"/>
<proteinExistence type="inferred from homology"/>
<dbReference type="GO" id="GO:0008761">
    <property type="term" value="F:UDP-N-acetylglucosamine 2-epimerase activity"/>
    <property type="evidence" value="ECO:0007669"/>
    <property type="project" value="UniProtKB-EC"/>
</dbReference>
<comment type="similarity">
    <text evidence="2 4">Belongs to the UDP-N-acetylglucosamine 2-epimerase family.</text>
</comment>
<feature type="domain" description="UDP-N-acetylglucosamine 2-epimerase" evidence="5">
    <location>
        <begin position="35"/>
        <end position="367"/>
    </location>
</feature>
<dbReference type="AlphaFoldDB" id="A0A1F4SQE1"/>
<dbReference type="InterPro" id="IPR029767">
    <property type="entry name" value="WecB-like"/>
</dbReference>
<dbReference type="Gene3D" id="3.40.50.2000">
    <property type="entry name" value="Glycogen Phosphorylase B"/>
    <property type="match status" value="2"/>
</dbReference>
<accession>A0A1F4SQE1</accession>
<sequence length="384" mass="42812">MAKKKIMLVFGTRPEAIKMAPLVLEIKKYNDKLIPLVVSTGQHREMLDQVLNIFNIRPDYDLEIMSKSQTLSQIVVKTLQGLESILLREKPDMMLVQGDTSTAFTAGLCAFYNKIPVGHVEAGLRTFDKLRPFPEEVNRRLLSVVADMHFSPTSSSVENLIGEKIPKPSIYCTGNTVIDALLLVAKRKFDIKKSGLKLDANKKIILVTAHRRESFGQPLVEICEGIKKLAKTYFNDIQIVLPAHKNPMVTGVVEKILGGLDNVLVVAPMDYEPFVHLMKASYFILTDSGGVQEEAPSLGKPVLVLREKTERPEAIIAGTVKLIGVNGKKIFSEAEKLLIDRILYKKMQHAVNPYGDGKASARIVSAILFKFGFTAKKIKEYYSK</sequence>
<dbReference type="InterPro" id="IPR003331">
    <property type="entry name" value="UDP_GlcNAc_Epimerase_2_dom"/>
</dbReference>
<evidence type="ECO:0000313" key="6">
    <source>
        <dbReference type="EMBL" id="OGC22664.1"/>
    </source>
</evidence>
<name>A0A1F4SQE1_UNCSA</name>
<evidence type="ECO:0000256" key="1">
    <source>
        <dbReference type="ARBA" id="ARBA00023235"/>
    </source>
</evidence>
<comment type="caution">
    <text evidence="6">The sequence shown here is derived from an EMBL/GenBank/DDBJ whole genome shotgun (WGS) entry which is preliminary data.</text>
</comment>
<evidence type="ECO:0000259" key="5">
    <source>
        <dbReference type="Pfam" id="PF02350"/>
    </source>
</evidence>
<evidence type="ECO:0000256" key="3">
    <source>
        <dbReference type="ARBA" id="ARBA00038858"/>
    </source>
</evidence>
<dbReference type="SUPFAM" id="SSF53756">
    <property type="entry name" value="UDP-Glycosyltransferase/glycogen phosphorylase"/>
    <property type="match status" value="1"/>
</dbReference>
<protein>
    <recommendedName>
        <fullName evidence="3">UDP-N-acetylglucosamine 2-epimerase (non-hydrolyzing)</fullName>
        <ecNumber evidence="3">5.1.3.14</ecNumber>
    </recommendedName>
</protein>
<evidence type="ECO:0000256" key="4">
    <source>
        <dbReference type="RuleBase" id="RU003513"/>
    </source>
</evidence>